<accession>A0AAV2PZN5</accession>
<dbReference type="Pfam" id="PF00083">
    <property type="entry name" value="Sugar_tr"/>
    <property type="match status" value="1"/>
</dbReference>
<reference evidence="7 8" key="1">
    <citation type="submission" date="2024-05" db="EMBL/GenBank/DDBJ databases">
        <authorList>
            <person name="Wallberg A."/>
        </authorList>
    </citation>
    <scope>NUCLEOTIDE SEQUENCE [LARGE SCALE GENOMIC DNA]</scope>
</reference>
<dbReference type="Gene3D" id="1.20.1250.20">
    <property type="entry name" value="MFS general substrate transporter like domains"/>
    <property type="match status" value="1"/>
</dbReference>
<dbReference type="GO" id="GO:0022857">
    <property type="term" value="F:transmembrane transporter activity"/>
    <property type="evidence" value="ECO:0007669"/>
    <property type="project" value="InterPro"/>
</dbReference>
<dbReference type="Proteomes" id="UP001497623">
    <property type="component" value="Unassembled WGS sequence"/>
</dbReference>
<evidence type="ECO:0000256" key="1">
    <source>
        <dbReference type="ARBA" id="ARBA00004141"/>
    </source>
</evidence>
<organism evidence="7 8">
    <name type="scientific">Meganyctiphanes norvegica</name>
    <name type="common">Northern krill</name>
    <name type="synonym">Thysanopoda norvegica</name>
    <dbReference type="NCBI Taxonomy" id="48144"/>
    <lineage>
        <taxon>Eukaryota</taxon>
        <taxon>Metazoa</taxon>
        <taxon>Ecdysozoa</taxon>
        <taxon>Arthropoda</taxon>
        <taxon>Crustacea</taxon>
        <taxon>Multicrustacea</taxon>
        <taxon>Malacostraca</taxon>
        <taxon>Eumalacostraca</taxon>
        <taxon>Eucarida</taxon>
        <taxon>Euphausiacea</taxon>
        <taxon>Euphausiidae</taxon>
        <taxon>Meganyctiphanes</taxon>
    </lineage>
</organism>
<feature type="transmembrane region" description="Helical" evidence="5">
    <location>
        <begin position="427"/>
        <end position="445"/>
    </location>
</feature>
<evidence type="ECO:0000256" key="2">
    <source>
        <dbReference type="ARBA" id="ARBA00022692"/>
    </source>
</evidence>
<dbReference type="AlphaFoldDB" id="A0AAV2PZN5"/>
<keyword evidence="8" id="KW-1185">Reference proteome</keyword>
<keyword evidence="3 5" id="KW-1133">Transmembrane helix</keyword>
<feature type="transmembrane region" description="Helical" evidence="5">
    <location>
        <begin position="337"/>
        <end position="357"/>
    </location>
</feature>
<gene>
    <name evidence="7" type="ORF">MNOR_LOCUS6729</name>
</gene>
<evidence type="ECO:0000259" key="6">
    <source>
        <dbReference type="PROSITE" id="PS50850"/>
    </source>
</evidence>
<dbReference type="InterPro" id="IPR036259">
    <property type="entry name" value="MFS_trans_sf"/>
</dbReference>
<evidence type="ECO:0000256" key="3">
    <source>
        <dbReference type="ARBA" id="ARBA00022989"/>
    </source>
</evidence>
<protein>
    <recommendedName>
        <fullName evidence="6">Major facilitator superfamily (MFS) profile domain-containing protein</fullName>
    </recommendedName>
</protein>
<feature type="transmembrane region" description="Helical" evidence="5">
    <location>
        <begin position="186"/>
        <end position="208"/>
    </location>
</feature>
<comment type="subcellular location">
    <subcellularLocation>
        <location evidence="1">Membrane</location>
        <topology evidence="1">Multi-pass membrane protein</topology>
    </subcellularLocation>
</comment>
<dbReference type="PANTHER" id="PTHR24064">
    <property type="entry name" value="SOLUTE CARRIER FAMILY 22 MEMBER"/>
    <property type="match status" value="1"/>
</dbReference>
<evidence type="ECO:0000313" key="7">
    <source>
        <dbReference type="EMBL" id="CAL4067781.1"/>
    </source>
</evidence>
<evidence type="ECO:0000313" key="8">
    <source>
        <dbReference type="Proteomes" id="UP001497623"/>
    </source>
</evidence>
<comment type="caution">
    <text evidence="7">The sequence shown here is derived from an EMBL/GenBank/DDBJ whole genome shotgun (WGS) entry which is preliminary data.</text>
</comment>
<dbReference type="InterPro" id="IPR005828">
    <property type="entry name" value="MFS_sugar_transport-like"/>
</dbReference>
<feature type="transmembrane region" description="Helical" evidence="5">
    <location>
        <begin position="101"/>
        <end position="120"/>
    </location>
</feature>
<dbReference type="InterPro" id="IPR020846">
    <property type="entry name" value="MFS_dom"/>
</dbReference>
<feature type="transmembrane region" description="Helical" evidence="5">
    <location>
        <begin position="307"/>
        <end position="325"/>
    </location>
</feature>
<proteinExistence type="predicted"/>
<feature type="transmembrane region" description="Helical" evidence="5">
    <location>
        <begin position="21"/>
        <end position="38"/>
    </location>
</feature>
<sequence>MEKPQEDILDGIPLGRWNIQFIALVCMVYISGPVQYYNSVFTNKSVNFTCSANQDELYGLEACAANNSPACSNYEFEPSEKRITFTSEFGLVFQNAWVSEWFQLILTIGCIVGTAFTGVGDRYGRRNVIRVSSLIHVISILVIGLSPDPFIILAGRFLIGFSYPLLSSTSQTLLAETTPPKQRALLCFMVSSTFYVSVMLIGVIAYYISEWRTLYLTLSSLPLTLPLFAFFLDESPRWLQQQARTEEVRSILEKAASLNGGTVKYKISYENCPQFSTTIGKNTFQNMINFINSLVIDLFGTKSMIKISLIMPLIWFMVATAYFGVPLTGHTLTDNIYIHMIVVGAAEFPVSIIGPLIVKKLGNTKSTTGLFAILGLSMLGILILRNHKLWWIKWVLIALTMNCIGLLNCLCSIMTCELFPTSLRTTALAYCTIFYYIGFFTASYIENIS</sequence>
<feature type="transmembrane region" description="Helical" evidence="5">
    <location>
        <begin position="391"/>
        <end position="415"/>
    </location>
</feature>
<evidence type="ECO:0000256" key="5">
    <source>
        <dbReference type="SAM" id="Phobius"/>
    </source>
</evidence>
<dbReference type="EMBL" id="CAXKWB010002824">
    <property type="protein sequence ID" value="CAL4067781.1"/>
    <property type="molecule type" value="Genomic_DNA"/>
</dbReference>
<feature type="domain" description="Major facilitator superfamily (MFS) profile" evidence="6">
    <location>
        <begin position="24"/>
        <end position="449"/>
    </location>
</feature>
<keyword evidence="4 5" id="KW-0472">Membrane</keyword>
<dbReference type="PROSITE" id="PS50850">
    <property type="entry name" value="MFS"/>
    <property type="match status" value="1"/>
</dbReference>
<feature type="transmembrane region" description="Helical" evidence="5">
    <location>
        <begin position="127"/>
        <end position="144"/>
    </location>
</feature>
<feature type="transmembrane region" description="Helical" evidence="5">
    <location>
        <begin position="369"/>
        <end position="385"/>
    </location>
</feature>
<name>A0AAV2PZN5_MEGNR</name>
<evidence type="ECO:0000256" key="4">
    <source>
        <dbReference type="ARBA" id="ARBA00023136"/>
    </source>
</evidence>
<dbReference type="GO" id="GO:0016020">
    <property type="term" value="C:membrane"/>
    <property type="evidence" value="ECO:0007669"/>
    <property type="project" value="UniProtKB-SubCell"/>
</dbReference>
<dbReference type="SUPFAM" id="SSF103473">
    <property type="entry name" value="MFS general substrate transporter"/>
    <property type="match status" value="1"/>
</dbReference>
<keyword evidence="2 5" id="KW-0812">Transmembrane</keyword>
<feature type="transmembrane region" description="Helical" evidence="5">
    <location>
        <begin position="214"/>
        <end position="232"/>
    </location>
</feature>
<feature type="non-terminal residue" evidence="7">
    <location>
        <position position="449"/>
    </location>
</feature>